<evidence type="ECO:0000313" key="3">
    <source>
        <dbReference type="Proteomes" id="UP000053593"/>
    </source>
</evidence>
<dbReference type="OrthoDB" id="2998860at2759"/>
<sequence length="277" mass="31305">MHRPRVDHRPNDVLVDESGVLASFPMDLVLRWLYQDPDMGGSKVIYARDTELQWTEIVVGARSGIVPGRYVEELSDNGMRRGPMTRQWFLDMVSQFEVTAEGSLLRDGLEVCREAEDFEWKVFAVLPADLGDIDFALYTPERLVHLVRQHTGLWHLDSFNRAQAILHHFNTVSPLPRNSSTPPGLDLYSRYRFLPHESIVSPPHHASIISLPDNWQSIHVVNVLVPGSDQYAQTYIHSSSSPMPSFPSSPISTPSTSPSMPPLFPISDSDMNFEDEI</sequence>
<name>A0A0D0BMU0_9AGAR</name>
<accession>A0A0D0BMU0</accession>
<evidence type="ECO:0000256" key="1">
    <source>
        <dbReference type="SAM" id="MobiDB-lite"/>
    </source>
</evidence>
<dbReference type="AlphaFoldDB" id="A0A0D0BMU0"/>
<evidence type="ECO:0000313" key="2">
    <source>
        <dbReference type="EMBL" id="KIK50809.1"/>
    </source>
</evidence>
<proteinExistence type="predicted"/>
<keyword evidence="3" id="KW-1185">Reference proteome</keyword>
<gene>
    <name evidence="2" type="ORF">GYMLUDRAFT_65132</name>
</gene>
<organism evidence="2 3">
    <name type="scientific">Collybiopsis luxurians FD-317 M1</name>
    <dbReference type="NCBI Taxonomy" id="944289"/>
    <lineage>
        <taxon>Eukaryota</taxon>
        <taxon>Fungi</taxon>
        <taxon>Dikarya</taxon>
        <taxon>Basidiomycota</taxon>
        <taxon>Agaricomycotina</taxon>
        <taxon>Agaricomycetes</taxon>
        <taxon>Agaricomycetidae</taxon>
        <taxon>Agaricales</taxon>
        <taxon>Marasmiineae</taxon>
        <taxon>Omphalotaceae</taxon>
        <taxon>Collybiopsis</taxon>
        <taxon>Collybiopsis luxurians</taxon>
    </lineage>
</organism>
<feature type="compositionally biased region" description="Low complexity" evidence="1">
    <location>
        <begin position="239"/>
        <end position="258"/>
    </location>
</feature>
<reference evidence="2 3" key="1">
    <citation type="submission" date="2014-04" db="EMBL/GenBank/DDBJ databases">
        <title>Evolutionary Origins and Diversification of the Mycorrhizal Mutualists.</title>
        <authorList>
            <consortium name="DOE Joint Genome Institute"/>
            <consortium name="Mycorrhizal Genomics Consortium"/>
            <person name="Kohler A."/>
            <person name="Kuo A."/>
            <person name="Nagy L.G."/>
            <person name="Floudas D."/>
            <person name="Copeland A."/>
            <person name="Barry K.W."/>
            <person name="Cichocki N."/>
            <person name="Veneault-Fourrey C."/>
            <person name="LaButti K."/>
            <person name="Lindquist E.A."/>
            <person name="Lipzen A."/>
            <person name="Lundell T."/>
            <person name="Morin E."/>
            <person name="Murat C."/>
            <person name="Riley R."/>
            <person name="Ohm R."/>
            <person name="Sun H."/>
            <person name="Tunlid A."/>
            <person name="Henrissat B."/>
            <person name="Grigoriev I.V."/>
            <person name="Hibbett D.S."/>
            <person name="Martin F."/>
        </authorList>
    </citation>
    <scope>NUCLEOTIDE SEQUENCE [LARGE SCALE GENOMIC DNA]</scope>
    <source>
        <strain evidence="2 3">FD-317 M1</strain>
    </source>
</reference>
<protein>
    <submittedName>
        <fullName evidence="2">Uncharacterized protein</fullName>
    </submittedName>
</protein>
<dbReference type="HOGENOM" id="CLU_1004931_0_0_1"/>
<feature type="region of interest" description="Disordered" evidence="1">
    <location>
        <begin position="239"/>
        <end position="277"/>
    </location>
</feature>
<dbReference type="EMBL" id="KN834884">
    <property type="protein sequence ID" value="KIK50809.1"/>
    <property type="molecule type" value="Genomic_DNA"/>
</dbReference>
<dbReference type="Proteomes" id="UP000053593">
    <property type="component" value="Unassembled WGS sequence"/>
</dbReference>